<dbReference type="AlphaFoldDB" id="M4ABC0"/>
<dbReference type="Ensembl" id="ENSXMAT00000011780.2">
    <property type="protein sequence ID" value="ENSXMAP00000011764.2"/>
    <property type="gene ID" value="ENSXMAG00000011757.2"/>
</dbReference>
<dbReference type="Pfam" id="PF00059">
    <property type="entry name" value="Lectin_C"/>
    <property type="match status" value="1"/>
</dbReference>
<dbReference type="InterPro" id="IPR016187">
    <property type="entry name" value="CTDL_fold"/>
</dbReference>
<keyword evidence="4" id="KW-1185">Reference proteome</keyword>
<sequence>QQCRLTMERILLVLFLSGTQLEPEYVYVDKEMNWSSAQMYCRENFVDLATVSSDLQNRMVKELVPFGAYLWIGLFRFPNFFWSDGSSVLFSNWDDADNPINSMTMICGITSGDSNGRWRFLSCETKLPVDKEVRSN</sequence>
<evidence type="ECO:0000256" key="1">
    <source>
        <dbReference type="SAM" id="SignalP"/>
    </source>
</evidence>
<dbReference type="InterPro" id="IPR016186">
    <property type="entry name" value="C-type_lectin-like/link_sf"/>
</dbReference>
<feature type="domain" description="C-type lectin" evidence="2">
    <location>
        <begin position="25"/>
        <end position="128"/>
    </location>
</feature>
<reference evidence="4" key="2">
    <citation type="journal article" date="2013" name="Nat. Genet.">
        <title>The genome of the platyfish, Xiphophorus maculatus, provides insights into evolutionary adaptation and several complex traits.</title>
        <authorList>
            <person name="Schartl M."/>
            <person name="Walter R.B."/>
            <person name="Shen Y."/>
            <person name="Garcia T."/>
            <person name="Catchen J."/>
            <person name="Amores A."/>
            <person name="Braasch I."/>
            <person name="Chalopin D."/>
            <person name="Volff J.N."/>
            <person name="Lesch K.P."/>
            <person name="Bisazza A."/>
            <person name="Minx P."/>
            <person name="Hillier L."/>
            <person name="Wilson R.K."/>
            <person name="Fuerstenberg S."/>
            <person name="Boore J."/>
            <person name="Searle S."/>
            <person name="Postlethwait J.H."/>
            <person name="Warren W.C."/>
        </authorList>
    </citation>
    <scope>NUCLEOTIDE SEQUENCE [LARGE SCALE GENOMIC DNA]</scope>
    <source>
        <strain evidence="4">JP 163 A</strain>
    </source>
</reference>
<reference evidence="4" key="1">
    <citation type="submission" date="2012-01" db="EMBL/GenBank/DDBJ databases">
        <authorList>
            <person name="Walter R."/>
            <person name="Schartl M."/>
            <person name="Warren W."/>
        </authorList>
    </citation>
    <scope>NUCLEOTIDE SEQUENCE [LARGE SCALE GENOMIC DNA]</scope>
    <source>
        <strain evidence="4">JP 163 A</strain>
    </source>
</reference>
<dbReference type="Proteomes" id="UP000002852">
    <property type="component" value="Unassembled WGS sequence"/>
</dbReference>
<dbReference type="HOGENOM" id="CLU_061186_1_1_1"/>
<proteinExistence type="predicted"/>
<dbReference type="SUPFAM" id="SSF56436">
    <property type="entry name" value="C-type lectin-like"/>
    <property type="match status" value="1"/>
</dbReference>
<reference evidence="3" key="3">
    <citation type="submission" date="2025-08" db="UniProtKB">
        <authorList>
            <consortium name="Ensembl"/>
        </authorList>
    </citation>
    <scope>IDENTIFICATION</scope>
    <source>
        <strain evidence="3">JP 163 A</strain>
    </source>
</reference>
<reference evidence="3" key="4">
    <citation type="submission" date="2025-09" db="UniProtKB">
        <authorList>
            <consortium name="Ensembl"/>
        </authorList>
    </citation>
    <scope>IDENTIFICATION</scope>
    <source>
        <strain evidence="3">JP 163 A</strain>
    </source>
</reference>
<accession>M4ABC0</accession>
<dbReference type="PANTHER" id="PTHR45784">
    <property type="entry name" value="C-TYPE LECTIN DOMAIN FAMILY 20 MEMBER A-RELATED"/>
    <property type="match status" value="1"/>
</dbReference>
<dbReference type="GeneTree" id="ENSGT00940000174504"/>
<dbReference type="SMART" id="SM00034">
    <property type="entry name" value="CLECT"/>
    <property type="match status" value="1"/>
</dbReference>
<protein>
    <recommendedName>
        <fullName evidence="2">C-type lectin domain-containing protein</fullName>
    </recommendedName>
</protein>
<evidence type="ECO:0000313" key="3">
    <source>
        <dbReference type="Ensembl" id="ENSXMAP00000011764.2"/>
    </source>
</evidence>
<evidence type="ECO:0000313" key="4">
    <source>
        <dbReference type="Proteomes" id="UP000002852"/>
    </source>
</evidence>
<evidence type="ECO:0000259" key="2">
    <source>
        <dbReference type="PROSITE" id="PS50041"/>
    </source>
</evidence>
<dbReference type="PROSITE" id="PS50041">
    <property type="entry name" value="C_TYPE_LECTIN_2"/>
    <property type="match status" value="1"/>
</dbReference>
<name>M4ABC0_XIPMA</name>
<dbReference type="Gene3D" id="3.10.100.10">
    <property type="entry name" value="Mannose-Binding Protein A, subunit A"/>
    <property type="match status" value="1"/>
</dbReference>
<dbReference type="eggNOG" id="ENOG502S72K">
    <property type="taxonomic scope" value="Eukaryota"/>
</dbReference>
<feature type="chain" id="PRO_5017414135" description="C-type lectin domain-containing protein" evidence="1">
    <location>
        <begin position="22"/>
        <end position="136"/>
    </location>
</feature>
<dbReference type="PANTHER" id="PTHR45784:SF3">
    <property type="entry name" value="C-TYPE LECTIN DOMAIN FAMILY 4 MEMBER K-LIKE-RELATED"/>
    <property type="match status" value="1"/>
</dbReference>
<keyword evidence="1" id="KW-0732">Signal</keyword>
<feature type="signal peptide" evidence="1">
    <location>
        <begin position="1"/>
        <end position="21"/>
    </location>
</feature>
<organism evidence="3 4">
    <name type="scientific">Xiphophorus maculatus</name>
    <name type="common">Southern platyfish</name>
    <name type="synonym">Platypoecilus maculatus</name>
    <dbReference type="NCBI Taxonomy" id="8083"/>
    <lineage>
        <taxon>Eukaryota</taxon>
        <taxon>Metazoa</taxon>
        <taxon>Chordata</taxon>
        <taxon>Craniata</taxon>
        <taxon>Vertebrata</taxon>
        <taxon>Euteleostomi</taxon>
        <taxon>Actinopterygii</taxon>
        <taxon>Neopterygii</taxon>
        <taxon>Teleostei</taxon>
        <taxon>Neoteleostei</taxon>
        <taxon>Acanthomorphata</taxon>
        <taxon>Ovalentaria</taxon>
        <taxon>Atherinomorphae</taxon>
        <taxon>Cyprinodontiformes</taxon>
        <taxon>Poeciliidae</taxon>
        <taxon>Poeciliinae</taxon>
        <taxon>Xiphophorus</taxon>
    </lineage>
</organism>
<dbReference type="InterPro" id="IPR001304">
    <property type="entry name" value="C-type_lectin-like"/>
</dbReference>